<evidence type="ECO:0000313" key="1">
    <source>
        <dbReference type="EMBL" id="DAB39352.1"/>
    </source>
</evidence>
<dbReference type="RefSeq" id="WP_294896846.1">
    <property type="nucleotide sequence ID" value="NZ_DLUI01000018.1"/>
</dbReference>
<comment type="caution">
    <text evidence="1">The sequence shown here is derived from an EMBL/GenBank/DDBJ whole genome shotgun (WGS) entry which is preliminary data.</text>
</comment>
<gene>
    <name evidence="1" type="ORF">CFH83_01180</name>
</gene>
<sequence length="83" mass="9500">MHTLHLQLNDDLYEHLSSKNIDIQTKIKEYLVSLVDDGYKGVSTEEAKQKVTSAVERYRDGTGSYTPLNPSHVEEMNKFIESI</sequence>
<name>A0A2D3WDH9_9BACT</name>
<evidence type="ECO:0000313" key="2">
    <source>
        <dbReference type="Proteomes" id="UP000228859"/>
    </source>
</evidence>
<reference evidence="1 2" key="1">
    <citation type="journal article" date="2017" name="Front. Microbiol.">
        <title>Comparative Genomic Analysis of the Class Epsilonproteobacteria and Proposed Reclassification to Epsilonbacteraeota (phyl. nov.).</title>
        <authorList>
            <person name="Waite D.W."/>
            <person name="Vanwonterghem I."/>
            <person name="Rinke C."/>
            <person name="Parks D.H."/>
            <person name="Zhang Y."/>
            <person name="Takai K."/>
            <person name="Sievert S.M."/>
            <person name="Simon J."/>
            <person name="Campbell B.J."/>
            <person name="Hanson T.E."/>
            <person name="Woyke T."/>
            <person name="Klotz M.G."/>
            <person name="Hugenholtz P."/>
        </authorList>
    </citation>
    <scope>NUCLEOTIDE SEQUENCE [LARGE SCALE GENOMIC DNA]</scope>
    <source>
        <strain evidence="1">UBA12443</strain>
    </source>
</reference>
<organism evidence="1 2">
    <name type="scientific">Sulfuricurvum kujiense</name>
    <dbReference type="NCBI Taxonomy" id="148813"/>
    <lineage>
        <taxon>Bacteria</taxon>
        <taxon>Pseudomonadati</taxon>
        <taxon>Campylobacterota</taxon>
        <taxon>Epsilonproteobacteria</taxon>
        <taxon>Campylobacterales</taxon>
        <taxon>Sulfurimonadaceae</taxon>
        <taxon>Sulfuricurvum</taxon>
    </lineage>
</organism>
<protein>
    <submittedName>
        <fullName evidence="1">Uncharacterized protein</fullName>
    </submittedName>
</protein>
<accession>A0A2D3WDH9</accession>
<dbReference type="AlphaFoldDB" id="A0A2D3WDH9"/>
<dbReference type="EMBL" id="DLUI01000018">
    <property type="protein sequence ID" value="DAB39352.1"/>
    <property type="molecule type" value="Genomic_DNA"/>
</dbReference>
<dbReference type="Proteomes" id="UP000228859">
    <property type="component" value="Unassembled WGS sequence"/>
</dbReference>
<proteinExistence type="predicted"/>